<evidence type="ECO:0000256" key="5">
    <source>
        <dbReference type="ARBA" id="ARBA00023054"/>
    </source>
</evidence>
<dbReference type="Pfam" id="PF17942">
    <property type="entry name" value="Morc6_S5"/>
    <property type="match status" value="1"/>
</dbReference>
<reference evidence="9 10" key="1">
    <citation type="journal article" date="2023" name="BMC Biol.">
        <title>The compact genome of the sponge Oopsacas minuta (Hexactinellida) is lacking key metazoan core genes.</title>
        <authorList>
            <person name="Santini S."/>
            <person name="Schenkelaars Q."/>
            <person name="Jourda C."/>
            <person name="Duchesne M."/>
            <person name="Belahbib H."/>
            <person name="Rocher C."/>
            <person name="Selva M."/>
            <person name="Riesgo A."/>
            <person name="Vervoort M."/>
            <person name="Leys S.P."/>
            <person name="Kodjabachian L."/>
            <person name="Le Bivic A."/>
            <person name="Borchiellini C."/>
            <person name="Claverie J.M."/>
            <person name="Renard E."/>
        </authorList>
    </citation>
    <scope>NUCLEOTIDE SEQUENCE [LARGE SCALE GENOMIC DNA]</scope>
    <source>
        <strain evidence="9">SPO-2</strain>
    </source>
</reference>
<evidence type="ECO:0000256" key="1">
    <source>
        <dbReference type="ARBA" id="ARBA00004123"/>
    </source>
</evidence>
<feature type="region of interest" description="Disordered" evidence="7">
    <location>
        <begin position="747"/>
        <end position="808"/>
    </location>
</feature>
<dbReference type="InterPro" id="IPR036890">
    <property type="entry name" value="HATPase_C_sf"/>
</dbReference>
<dbReference type="Proteomes" id="UP001165289">
    <property type="component" value="Unassembled WGS sequence"/>
</dbReference>
<proteinExistence type="predicted"/>
<evidence type="ECO:0000256" key="7">
    <source>
        <dbReference type="SAM" id="MobiDB-lite"/>
    </source>
</evidence>
<evidence type="ECO:0000313" key="10">
    <source>
        <dbReference type="Proteomes" id="UP001165289"/>
    </source>
</evidence>
<dbReference type="PANTHER" id="PTHR23336:SF11">
    <property type="entry name" value="OS06G0622000 PROTEIN"/>
    <property type="match status" value="1"/>
</dbReference>
<dbReference type="Gene3D" id="3.30.40.100">
    <property type="match status" value="1"/>
</dbReference>
<feature type="compositionally biased region" description="Polar residues" evidence="7">
    <location>
        <begin position="166"/>
        <end position="201"/>
    </location>
</feature>
<protein>
    <submittedName>
        <fullName evidence="9">MORC family CW-type zinc finger protein 3-like</fullName>
    </submittedName>
</protein>
<dbReference type="SUPFAM" id="SSF55874">
    <property type="entry name" value="ATPase domain of HSP90 chaperone/DNA topoisomerase II/histidine kinase"/>
    <property type="match status" value="1"/>
</dbReference>
<evidence type="ECO:0000313" key="9">
    <source>
        <dbReference type="EMBL" id="KAI6658640.1"/>
    </source>
</evidence>
<feature type="region of interest" description="Disordered" evidence="7">
    <location>
        <begin position="566"/>
        <end position="586"/>
    </location>
</feature>
<evidence type="ECO:0000256" key="3">
    <source>
        <dbReference type="ARBA" id="ARBA00022771"/>
    </source>
</evidence>
<dbReference type="AlphaFoldDB" id="A0AAV7KCQ4"/>
<dbReference type="GO" id="GO:0016887">
    <property type="term" value="F:ATP hydrolysis activity"/>
    <property type="evidence" value="ECO:0007669"/>
    <property type="project" value="InterPro"/>
</dbReference>
<dbReference type="InterPro" id="IPR011124">
    <property type="entry name" value="Znf_CW"/>
</dbReference>
<dbReference type="GO" id="GO:0008270">
    <property type="term" value="F:zinc ion binding"/>
    <property type="evidence" value="ECO:0007669"/>
    <property type="project" value="UniProtKB-KW"/>
</dbReference>
<keyword evidence="4" id="KW-0862">Zinc</keyword>
<evidence type="ECO:0000256" key="6">
    <source>
        <dbReference type="ARBA" id="ARBA00023242"/>
    </source>
</evidence>
<evidence type="ECO:0000256" key="2">
    <source>
        <dbReference type="ARBA" id="ARBA00022723"/>
    </source>
</evidence>
<accession>A0AAV7KCQ4</accession>
<dbReference type="PANTHER" id="PTHR23336">
    <property type="entry name" value="ZINC FINGER CW-TYPE COILED-COIL DOMAIN PROTEIN 3"/>
    <property type="match status" value="1"/>
</dbReference>
<feature type="region of interest" description="Disordered" evidence="7">
    <location>
        <begin position="144"/>
        <end position="201"/>
    </location>
</feature>
<keyword evidence="2" id="KW-0479">Metal-binding</keyword>
<keyword evidence="3" id="KW-0863">Zinc-finger</keyword>
<dbReference type="Pfam" id="PF07496">
    <property type="entry name" value="zf-CW"/>
    <property type="match status" value="1"/>
</dbReference>
<evidence type="ECO:0000256" key="4">
    <source>
        <dbReference type="ARBA" id="ARBA00022833"/>
    </source>
</evidence>
<dbReference type="Pfam" id="PF13589">
    <property type="entry name" value="HATPase_c_3"/>
    <property type="match status" value="1"/>
</dbReference>
<dbReference type="GO" id="GO:0005634">
    <property type="term" value="C:nucleus"/>
    <property type="evidence" value="ECO:0007669"/>
    <property type="project" value="UniProtKB-SubCell"/>
</dbReference>
<feature type="compositionally biased region" description="Polar residues" evidence="7">
    <location>
        <begin position="750"/>
        <end position="773"/>
    </location>
</feature>
<dbReference type="Gene3D" id="3.30.565.10">
    <property type="entry name" value="Histidine kinase-like ATPase, C-terminal domain"/>
    <property type="match status" value="1"/>
</dbReference>
<keyword evidence="5" id="KW-0175">Coiled coil</keyword>
<feature type="compositionally biased region" description="Polar residues" evidence="7">
    <location>
        <begin position="780"/>
        <end position="801"/>
    </location>
</feature>
<evidence type="ECO:0000259" key="8">
    <source>
        <dbReference type="PROSITE" id="PS51050"/>
    </source>
</evidence>
<feature type="compositionally biased region" description="Basic and acidic residues" evidence="7">
    <location>
        <begin position="154"/>
        <end position="165"/>
    </location>
</feature>
<dbReference type="PROSITE" id="PS51050">
    <property type="entry name" value="ZF_CW"/>
    <property type="match status" value="1"/>
</dbReference>
<keyword evidence="6" id="KW-0539">Nucleus</keyword>
<dbReference type="InterPro" id="IPR041006">
    <property type="entry name" value="Morc_S5"/>
</dbReference>
<feature type="domain" description="CW-type" evidence="8">
    <location>
        <begin position="699"/>
        <end position="751"/>
    </location>
</feature>
<dbReference type="EMBL" id="JAKMXF010000088">
    <property type="protein sequence ID" value="KAI6658640.1"/>
    <property type="molecule type" value="Genomic_DNA"/>
</dbReference>
<gene>
    <name evidence="9" type="ORF">LOD99_15438</name>
</gene>
<keyword evidence="10" id="KW-1185">Reference proteome</keyword>
<dbReference type="InterPro" id="IPR045261">
    <property type="entry name" value="MORC_ATPase"/>
</dbReference>
<comment type="caution">
    <text evidence="9">The sequence shown here is derived from an EMBL/GenBank/DDBJ whole genome shotgun (WGS) entry which is preliminary data.</text>
</comment>
<organism evidence="9 10">
    <name type="scientific">Oopsacas minuta</name>
    <dbReference type="NCBI Taxonomy" id="111878"/>
    <lineage>
        <taxon>Eukaryota</taxon>
        <taxon>Metazoa</taxon>
        <taxon>Porifera</taxon>
        <taxon>Hexactinellida</taxon>
        <taxon>Hexasterophora</taxon>
        <taxon>Lyssacinosida</taxon>
        <taxon>Leucopsacidae</taxon>
        <taxon>Oopsacas</taxon>
    </lineage>
</organism>
<sequence length="808" mass="90382">MKLNLPTTLLAFPHIFMDRVVVRIHAKSLNPAEHEELSFTLVSRGTIEERISPVELELSQYVRVRELNGHWEGVMPVILSNHSMQSRDVDDFRKMVTFLRNKGYAGRSQMESKSVYLSPSDATDDSGFTILKLKFRKVPSFLDRPMRQLSSKRHSSDSDAKRRNSDSTTTHSQHNSVSENGSTVRSSVSNNPTGPLDSIAQNGSHISSLAKSLLPEPTSPGGDWTISKVTAGSCIVDLKTSLLPSKNTALDMLTTPPASPLTPDTAREHRAIDQFDRPAFKYSLLVSMADRHSAWVFGAIAELIDNSVDAAASNVEIGITHHFCSEAHPGPALFIQDNGQGMTHNEMQAMMEFGHDFTEVPQNATQRIGQYGVGFKSSVMRLGQSALVLSHSRKEQTFSLGFLSLPYNRGRNSVSVPVLSFHSESFHPLYNSPQDVENALHDVTIHTGINPIAIGSEFQLLKSLSPSGTIVLIFDLHRDDQQLDFTTDQDDIRISAPQTGPIRSVPPAPFLRNSRRHIATDIPPDYSLKTYCSMLFLNPPLKIVIRGCAVSDTSVLERMQNQKRKTFSIESPGRSDPFGSHSAPADKPPEVEKYVAYVGFSKEDKDRALGGFLLYYRNRLILSYHRVGIQTKNLDLANGVVGVIDSKSLPVLNTKQDFNQNSQHFVTLERHLAEIVEHYYWNFVNPDVKVTPLPTRVRTDDESFWLQCNHCQKWRRVKSWDHNKPIPKFWFCRMNSDLKFNYCKAPEEPQGSSEVTTGVTSGAQISNGTTSKFSPFRSCPSVTKETPPFKTTFNQSGNSEFSSKRRKL</sequence>
<name>A0AAV7KCQ4_9METZ</name>
<comment type="subcellular location">
    <subcellularLocation>
        <location evidence="1">Nucleus</location>
    </subcellularLocation>
</comment>